<dbReference type="VEuPathDB" id="TrichDB:TRFO_12370"/>
<sequence length="522" mass="61374">MINYKSISDIKKSFRFQQFTKDPDDIFEIEFLEDEETFNDEYIVSTFTSIIGKLNDLLVPVSREDVEMCREVVNLLEMLSQELFRMHNQHQILAILNHITNEIMPNHTLFDFVSEFFLAGISYEINLSIMKLINYIFTLPPTEYINSAFICEIIEQLIKMIPTPILSIHDTIDDIHYSNDNQNNSCLQNLQDYSCSILYNYLTLYIKSSDINFRNNFFLPDFDFFVEECLSGLFNVKKQSNTSTNILKLLYYVVYYFSESIEDKNTFVNLICTFIEIVSQKSNHFGTKFAFLSLSALAKYQILTYLFTEKVFSQIFQKCMHSEEFTQRYFFPMMDFMDSILMSGDESAMNNMLGNASIDLFKLAPTANDRTRICNLFTDIIYTARTKKSLIVHIERLEIFRLLYELISCPEYMVKREAVESFLLVLEYLNKNVIKDLIINNSFIENIISFLGADEHMFNLIIQALNMIFDIIIDPNIGDPRIFRILLEQNVFEEIESTMNSFNNKELQNKVMMLLERARDMM</sequence>
<keyword evidence="2" id="KW-1185">Reference proteome</keyword>
<reference evidence="1" key="1">
    <citation type="submission" date="2016-10" db="EMBL/GenBank/DDBJ databases">
        <authorList>
            <person name="Benchimol M."/>
            <person name="Almeida L.G."/>
            <person name="Vasconcelos A.T."/>
            <person name="Perreira-Neves A."/>
            <person name="Rosa I.A."/>
            <person name="Tasca T."/>
            <person name="Bogo M.R."/>
            <person name="de Souza W."/>
        </authorList>
    </citation>
    <scope>NUCLEOTIDE SEQUENCE [LARGE SCALE GENOMIC DNA]</scope>
    <source>
        <strain evidence="1">K</strain>
    </source>
</reference>
<gene>
    <name evidence="1" type="ORF">TRFO_12370</name>
</gene>
<evidence type="ECO:0000313" key="1">
    <source>
        <dbReference type="EMBL" id="OHT17414.1"/>
    </source>
</evidence>
<protein>
    <submittedName>
        <fullName evidence="1">Uncharacterized protein</fullName>
    </submittedName>
</protein>
<dbReference type="InterPro" id="IPR016024">
    <property type="entry name" value="ARM-type_fold"/>
</dbReference>
<organism evidence="1 2">
    <name type="scientific">Tritrichomonas foetus</name>
    <dbReference type="NCBI Taxonomy" id="1144522"/>
    <lineage>
        <taxon>Eukaryota</taxon>
        <taxon>Metamonada</taxon>
        <taxon>Parabasalia</taxon>
        <taxon>Tritrichomonadida</taxon>
        <taxon>Tritrichomonadidae</taxon>
        <taxon>Tritrichomonas</taxon>
    </lineage>
</organism>
<name>A0A1J4L637_9EUKA</name>
<accession>A0A1J4L637</accession>
<dbReference type="EMBL" id="MLAK01000003">
    <property type="protein sequence ID" value="OHT17414.1"/>
    <property type="molecule type" value="Genomic_DNA"/>
</dbReference>
<dbReference type="GeneID" id="94831300"/>
<dbReference type="RefSeq" id="XP_068370550.1">
    <property type="nucleotide sequence ID" value="XM_068496596.1"/>
</dbReference>
<evidence type="ECO:0000313" key="2">
    <source>
        <dbReference type="Proteomes" id="UP000179807"/>
    </source>
</evidence>
<comment type="caution">
    <text evidence="1">The sequence shown here is derived from an EMBL/GenBank/DDBJ whole genome shotgun (WGS) entry which is preliminary data.</text>
</comment>
<proteinExistence type="predicted"/>
<dbReference type="Proteomes" id="UP000179807">
    <property type="component" value="Unassembled WGS sequence"/>
</dbReference>
<dbReference type="AlphaFoldDB" id="A0A1J4L637"/>
<dbReference type="SUPFAM" id="SSF48371">
    <property type="entry name" value="ARM repeat"/>
    <property type="match status" value="1"/>
</dbReference>